<reference evidence="5" key="1">
    <citation type="journal article" date="2021" name="Nat. Commun.">
        <title>Genetic determinants of endophytism in the Arabidopsis root mycobiome.</title>
        <authorList>
            <person name="Mesny F."/>
            <person name="Miyauchi S."/>
            <person name="Thiergart T."/>
            <person name="Pickel B."/>
            <person name="Atanasova L."/>
            <person name="Karlsson M."/>
            <person name="Huettel B."/>
            <person name="Barry K.W."/>
            <person name="Haridas S."/>
            <person name="Chen C."/>
            <person name="Bauer D."/>
            <person name="Andreopoulos W."/>
            <person name="Pangilinan J."/>
            <person name="LaButti K."/>
            <person name="Riley R."/>
            <person name="Lipzen A."/>
            <person name="Clum A."/>
            <person name="Drula E."/>
            <person name="Henrissat B."/>
            <person name="Kohler A."/>
            <person name="Grigoriev I.V."/>
            <person name="Martin F.M."/>
            <person name="Hacquard S."/>
        </authorList>
    </citation>
    <scope>NUCLEOTIDE SEQUENCE</scope>
    <source>
        <strain evidence="5">MPI-CAGE-CH-0243</strain>
    </source>
</reference>
<feature type="compositionally biased region" description="Polar residues" evidence="3">
    <location>
        <begin position="12"/>
        <end position="38"/>
    </location>
</feature>
<evidence type="ECO:0000259" key="4">
    <source>
        <dbReference type="PROSITE" id="PS51207"/>
    </source>
</evidence>
<comment type="caution">
    <text evidence="5">The sequence shown here is derived from an EMBL/GenBank/DDBJ whole genome shotgun (WGS) entry which is preliminary data.</text>
</comment>
<comment type="subcellular location">
    <subcellularLocation>
        <location evidence="1">Cytoplasm</location>
    </subcellularLocation>
</comment>
<feature type="region of interest" description="Disordered" evidence="3">
    <location>
        <begin position="1"/>
        <end position="58"/>
    </location>
</feature>
<evidence type="ECO:0000313" key="6">
    <source>
        <dbReference type="Proteomes" id="UP000700596"/>
    </source>
</evidence>
<dbReference type="OrthoDB" id="5582218at2759"/>
<dbReference type="Pfam" id="PF02194">
    <property type="entry name" value="PXA"/>
    <property type="match status" value="1"/>
</dbReference>
<dbReference type="PANTHER" id="PTHR22999:SF23">
    <property type="entry name" value="SORTING NEXIN-16"/>
    <property type="match status" value="1"/>
</dbReference>
<organism evidence="5 6">
    <name type="scientific">Dendryphion nanum</name>
    <dbReference type="NCBI Taxonomy" id="256645"/>
    <lineage>
        <taxon>Eukaryota</taxon>
        <taxon>Fungi</taxon>
        <taxon>Dikarya</taxon>
        <taxon>Ascomycota</taxon>
        <taxon>Pezizomycotina</taxon>
        <taxon>Dothideomycetes</taxon>
        <taxon>Pleosporomycetidae</taxon>
        <taxon>Pleosporales</taxon>
        <taxon>Torulaceae</taxon>
        <taxon>Dendryphion</taxon>
    </lineage>
</organism>
<dbReference type="PROSITE" id="PS51207">
    <property type="entry name" value="PXA"/>
    <property type="match status" value="1"/>
</dbReference>
<keyword evidence="6" id="KW-1185">Reference proteome</keyword>
<evidence type="ECO:0000256" key="1">
    <source>
        <dbReference type="ARBA" id="ARBA00004496"/>
    </source>
</evidence>
<evidence type="ECO:0000313" key="5">
    <source>
        <dbReference type="EMBL" id="KAH7135099.1"/>
    </source>
</evidence>
<feature type="domain" description="PXA" evidence="4">
    <location>
        <begin position="99"/>
        <end position="288"/>
    </location>
</feature>
<dbReference type="EMBL" id="JAGMWT010000002">
    <property type="protein sequence ID" value="KAH7135099.1"/>
    <property type="molecule type" value="Genomic_DNA"/>
</dbReference>
<dbReference type="AlphaFoldDB" id="A0A9P9E9I4"/>
<dbReference type="GO" id="GO:0005770">
    <property type="term" value="C:late endosome"/>
    <property type="evidence" value="ECO:0007669"/>
    <property type="project" value="TreeGrafter"/>
</dbReference>
<protein>
    <submittedName>
        <fullName evidence="5">PXA domain-containing protein</fullName>
    </submittedName>
</protein>
<dbReference type="GO" id="GO:0005769">
    <property type="term" value="C:early endosome"/>
    <property type="evidence" value="ECO:0007669"/>
    <property type="project" value="TreeGrafter"/>
</dbReference>
<name>A0A9P9E9I4_9PLEO</name>
<dbReference type="GO" id="GO:0045022">
    <property type="term" value="P:early endosome to late endosome transport"/>
    <property type="evidence" value="ECO:0007669"/>
    <property type="project" value="TreeGrafter"/>
</dbReference>
<evidence type="ECO:0000256" key="2">
    <source>
        <dbReference type="ARBA" id="ARBA00022490"/>
    </source>
</evidence>
<gene>
    <name evidence="5" type="ORF">B0J11DRAFT_517605</name>
</gene>
<accession>A0A9P9E9I4</accession>
<feature type="compositionally biased region" description="Low complexity" evidence="3">
    <location>
        <begin position="401"/>
        <end position="418"/>
    </location>
</feature>
<dbReference type="Proteomes" id="UP000700596">
    <property type="component" value="Unassembled WGS sequence"/>
</dbReference>
<dbReference type="GO" id="GO:0035091">
    <property type="term" value="F:phosphatidylinositol binding"/>
    <property type="evidence" value="ECO:0007669"/>
    <property type="project" value="TreeGrafter"/>
</dbReference>
<proteinExistence type="predicted"/>
<feature type="region of interest" description="Disordered" evidence="3">
    <location>
        <begin position="375"/>
        <end position="422"/>
    </location>
</feature>
<evidence type="ECO:0000256" key="3">
    <source>
        <dbReference type="SAM" id="MobiDB-lite"/>
    </source>
</evidence>
<dbReference type="PANTHER" id="PTHR22999">
    <property type="entry name" value="PX SERINE/THREONINE KINASE PXK"/>
    <property type="match status" value="1"/>
</dbReference>
<dbReference type="InterPro" id="IPR003114">
    <property type="entry name" value="Phox_assoc"/>
</dbReference>
<keyword evidence="2" id="KW-0963">Cytoplasm</keyword>
<sequence>MTESKLRGPNLPATQASDPHTTSQILGSSESGLPNHSRPSGAMRQPETNKSASDTTSDKATTAFIRRTLCSHDVLLGSGERGRNTPRPIEDVLPPLTSSNAVDLQLYAVISVIIKEFVQTWYSKITPDHVFINEVIQIIAHCTRALEQRLREVDLEALLLDELPGLLEAHLSAFRLAKHQVSTQKSLVSDPRIIYHTLHPHPALSPVPTESVPSSLVEQRENEAAWRQLLVQGVLAVLLPTEDLENGCLRALVAEIFAEMILGNGISNKACEGWLLWEGITRIAEVLQDGAKGGDSQSKDATTAGQSQSLTRLERYGLLSTPPADDSGSAQPVLQGATPMTFTVLFWMAIHYALMALTAMRMVVMGVATSSSLPARSVTGASGQSPVEASRQSHLSQMADGASPTTSLTASPTAGPTARRPLASKRPMVSMKLWSCASQLVELDWRMPWLSGLISMLHWGVLLGPGKVGDTDGVLDRFLSHTVQMRVLNPAFLPILLRTIRATLFPNNNLAPPRKPPTEEEARIIKCRCAATLLNLLPAKVAVVFFASDNRTTQLEQIEELLGCLDDAYLNKHFIFAIVELIILRLVPELGERGVQELLEERTERLG</sequence>
<dbReference type="SMART" id="SM00313">
    <property type="entry name" value="PXA"/>
    <property type="match status" value="1"/>
</dbReference>
<dbReference type="InterPro" id="IPR051837">
    <property type="entry name" value="SortingNexin/PXDomain-PKLike"/>
</dbReference>
<feature type="compositionally biased region" description="Polar residues" evidence="3">
    <location>
        <begin position="375"/>
        <end position="396"/>
    </location>
</feature>